<dbReference type="SMART" id="SM00903">
    <property type="entry name" value="Flavin_Reduct"/>
    <property type="match status" value="1"/>
</dbReference>
<dbReference type="Gene3D" id="2.30.110.10">
    <property type="entry name" value="Electron Transport, Fmn-binding Protein, Chain A"/>
    <property type="match status" value="1"/>
</dbReference>
<dbReference type="InterPro" id="IPR002563">
    <property type="entry name" value="Flavin_Rdtase-like_dom"/>
</dbReference>
<dbReference type="Proteomes" id="UP000650467">
    <property type="component" value="Unassembled WGS sequence"/>
</dbReference>
<evidence type="ECO:0000313" key="2">
    <source>
        <dbReference type="EMBL" id="KAG2429076.1"/>
    </source>
</evidence>
<evidence type="ECO:0000259" key="1">
    <source>
        <dbReference type="SMART" id="SM00903"/>
    </source>
</evidence>
<protein>
    <recommendedName>
        <fullName evidence="1">Flavin reductase like domain-containing protein</fullName>
    </recommendedName>
</protein>
<reference evidence="2" key="1">
    <citation type="journal article" date="2020" name="bioRxiv">
        <title>Comparative genomics of Chlamydomonas.</title>
        <authorList>
            <person name="Craig R.J."/>
            <person name="Hasan A.R."/>
            <person name="Ness R.W."/>
            <person name="Keightley P.D."/>
        </authorList>
    </citation>
    <scope>NUCLEOTIDE SEQUENCE</scope>
    <source>
        <strain evidence="2">SAG 7.73</strain>
    </source>
</reference>
<dbReference type="InterPro" id="IPR012349">
    <property type="entry name" value="Split_barrel_FMN-bd"/>
</dbReference>
<accession>A0A835SNX6</accession>
<comment type="caution">
    <text evidence="2">The sequence shown here is derived from an EMBL/GenBank/DDBJ whole genome shotgun (WGS) entry which is preliminary data.</text>
</comment>
<sequence length="175" mass="18856">MASAQVAAAQPPPPLFTKFSSPVYSLATDGVGPTGRGSMNLVTYCAPVAIKPERTFAVGLYLGTQSHEHMRVHRRGVLQVLQNQHVALFALLGKTSSRDVDKLAAIREKGFALKDRFGIPTLEDAACVMELQVASDFIPCGDHDVVLCKVVAYENLVDDPAAVLYTDTLRKAGLM</sequence>
<evidence type="ECO:0000313" key="3">
    <source>
        <dbReference type="Proteomes" id="UP000650467"/>
    </source>
</evidence>
<dbReference type="OrthoDB" id="507659at2759"/>
<gene>
    <name evidence="2" type="ORF">HXX76_011316</name>
</gene>
<dbReference type="Pfam" id="PF01613">
    <property type="entry name" value="Flavin_Reduct"/>
    <property type="match status" value="1"/>
</dbReference>
<name>A0A835SNX6_CHLIN</name>
<keyword evidence="3" id="KW-1185">Reference proteome</keyword>
<dbReference type="GO" id="GO:0010181">
    <property type="term" value="F:FMN binding"/>
    <property type="evidence" value="ECO:0007669"/>
    <property type="project" value="InterPro"/>
</dbReference>
<proteinExistence type="predicted"/>
<dbReference type="EMBL" id="JAEHOC010000032">
    <property type="protein sequence ID" value="KAG2429076.1"/>
    <property type="molecule type" value="Genomic_DNA"/>
</dbReference>
<dbReference type="SUPFAM" id="SSF50475">
    <property type="entry name" value="FMN-binding split barrel"/>
    <property type="match status" value="1"/>
</dbReference>
<organism evidence="2 3">
    <name type="scientific">Chlamydomonas incerta</name>
    <dbReference type="NCBI Taxonomy" id="51695"/>
    <lineage>
        <taxon>Eukaryota</taxon>
        <taxon>Viridiplantae</taxon>
        <taxon>Chlorophyta</taxon>
        <taxon>core chlorophytes</taxon>
        <taxon>Chlorophyceae</taxon>
        <taxon>CS clade</taxon>
        <taxon>Chlamydomonadales</taxon>
        <taxon>Chlamydomonadaceae</taxon>
        <taxon>Chlamydomonas</taxon>
    </lineage>
</organism>
<feature type="domain" description="Flavin reductase like" evidence="1">
    <location>
        <begin position="16"/>
        <end position="172"/>
    </location>
</feature>
<dbReference type="AlphaFoldDB" id="A0A835SNX6"/>